<reference evidence="2" key="1">
    <citation type="submission" date="2013-01" db="EMBL/GenBank/DDBJ databases">
        <title>Draft Genome Sequence of a Mulberry Tree, Morus notabilis C.K. Schneid.</title>
        <authorList>
            <person name="He N."/>
            <person name="Zhao S."/>
        </authorList>
    </citation>
    <scope>NUCLEOTIDE SEQUENCE</scope>
</reference>
<dbReference type="AlphaFoldDB" id="W9SAB9"/>
<dbReference type="Proteomes" id="UP000030645">
    <property type="component" value="Unassembled WGS sequence"/>
</dbReference>
<gene>
    <name evidence="1" type="ORF">L484_003437</name>
</gene>
<organism evidence="1 2">
    <name type="scientific">Morus notabilis</name>
    <dbReference type="NCBI Taxonomy" id="981085"/>
    <lineage>
        <taxon>Eukaryota</taxon>
        <taxon>Viridiplantae</taxon>
        <taxon>Streptophyta</taxon>
        <taxon>Embryophyta</taxon>
        <taxon>Tracheophyta</taxon>
        <taxon>Spermatophyta</taxon>
        <taxon>Magnoliopsida</taxon>
        <taxon>eudicotyledons</taxon>
        <taxon>Gunneridae</taxon>
        <taxon>Pentapetalae</taxon>
        <taxon>rosids</taxon>
        <taxon>fabids</taxon>
        <taxon>Rosales</taxon>
        <taxon>Moraceae</taxon>
        <taxon>Moreae</taxon>
        <taxon>Morus</taxon>
    </lineage>
</organism>
<evidence type="ECO:0000313" key="1">
    <source>
        <dbReference type="EMBL" id="EXB96086.1"/>
    </source>
</evidence>
<dbReference type="EMBL" id="KE345235">
    <property type="protein sequence ID" value="EXB96086.1"/>
    <property type="molecule type" value="Genomic_DNA"/>
</dbReference>
<protein>
    <submittedName>
        <fullName evidence="1">Uncharacterized protein</fullName>
    </submittedName>
</protein>
<name>W9SAB9_9ROSA</name>
<keyword evidence="2" id="KW-1185">Reference proteome</keyword>
<proteinExistence type="predicted"/>
<sequence length="133" mass="15216">MAAKFLGRSGKIRTVRATDKNPTVWFKNLGKIRVWVRVRVKDHFFFKFGHFGLTVKKNWAFFRHGVKFGQRSPKIQVIQAKIQVVRAASSICQKIQKKSGEQRGKASPRRRAVGGLPFSGYPSLCPKKIIFGW</sequence>
<accession>W9SAB9</accession>
<evidence type="ECO:0000313" key="2">
    <source>
        <dbReference type="Proteomes" id="UP000030645"/>
    </source>
</evidence>